<proteinExistence type="predicted"/>
<keyword evidence="4" id="KW-1185">Reference proteome</keyword>
<evidence type="ECO:0000256" key="1">
    <source>
        <dbReference type="SAM" id="MobiDB-lite"/>
    </source>
</evidence>
<reference evidence="3 4" key="1">
    <citation type="journal article" date="2008" name="Nature">
        <title>The genome of Laccaria bicolor provides insights into mycorrhizal symbiosis.</title>
        <authorList>
            <person name="Martin F."/>
            <person name="Aerts A."/>
            <person name="Ahren D."/>
            <person name="Brun A."/>
            <person name="Danchin E.G.J."/>
            <person name="Duchaussoy F."/>
            <person name="Gibon J."/>
            <person name="Kohler A."/>
            <person name="Lindquist E."/>
            <person name="Pereda V."/>
            <person name="Salamov A."/>
            <person name="Shapiro H.J."/>
            <person name="Wuyts J."/>
            <person name="Blaudez D."/>
            <person name="Buee M."/>
            <person name="Brokstein P."/>
            <person name="Canbaeck B."/>
            <person name="Cohen D."/>
            <person name="Courty P.E."/>
            <person name="Coutinho P.M."/>
            <person name="Delaruelle C."/>
            <person name="Detter J.C."/>
            <person name="Deveau A."/>
            <person name="DiFazio S."/>
            <person name="Duplessis S."/>
            <person name="Fraissinet-Tachet L."/>
            <person name="Lucic E."/>
            <person name="Frey-Klett P."/>
            <person name="Fourrey C."/>
            <person name="Feussner I."/>
            <person name="Gay G."/>
            <person name="Grimwood J."/>
            <person name="Hoegger P.J."/>
            <person name="Jain P."/>
            <person name="Kilaru S."/>
            <person name="Labbe J."/>
            <person name="Lin Y.C."/>
            <person name="Legue V."/>
            <person name="Le Tacon F."/>
            <person name="Marmeisse R."/>
            <person name="Melayah D."/>
            <person name="Montanini B."/>
            <person name="Muratet M."/>
            <person name="Nehls U."/>
            <person name="Niculita-Hirzel H."/>
            <person name="Oudot-Le Secq M.P."/>
            <person name="Peter M."/>
            <person name="Quesneville H."/>
            <person name="Rajashekar B."/>
            <person name="Reich M."/>
            <person name="Rouhier N."/>
            <person name="Schmutz J."/>
            <person name="Yin T."/>
            <person name="Chalot M."/>
            <person name="Henrissat B."/>
            <person name="Kuees U."/>
            <person name="Lucas S."/>
            <person name="Van de Peer Y."/>
            <person name="Podila G.K."/>
            <person name="Polle A."/>
            <person name="Pukkila P.J."/>
            <person name="Richardson P.M."/>
            <person name="Rouze P."/>
            <person name="Sanders I.R."/>
            <person name="Stajich J.E."/>
            <person name="Tunlid A."/>
            <person name="Tuskan G."/>
            <person name="Grigoriev I.V."/>
        </authorList>
    </citation>
    <scope>NUCLEOTIDE SEQUENCE [LARGE SCALE GENOMIC DNA]</scope>
    <source>
        <strain evidence="4">S238N-H82 / ATCC MYA-4686</strain>
    </source>
</reference>
<keyword evidence="2" id="KW-0812">Transmembrane</keyword>
<dbReference type="EMBL" id="DS547096">
    <property type="protein sequence ID" value="EDR11234.1"/>
    <property type="molecule type" value="Genomic_DNA"/>
</dbReference>
<protein>
    <submittedName>
        <fullName evidence="3">Predicted protein</fullName>
    </submittedName>
</protein>
<dbReference type="KEGG" id="lbc:LACBIDRAFT_293363"/>
<feature type="compositionally biased region" description="Acidic residues" evidence="1">
    <location>
        <begin position="242"/>
        <end position="256"/>
    </location>
</feature>
<keyword evidence="2" id="KW-0472">Membrane</keyword>
<accession>B0D378</accession>
<dbReference type="OrthoDB" id="3192156at2759"/>
<feature type="transmembrane region" description="Helical" evidence="2">
    <location>
        <begin position="337"/>
        <end position="357"/>
    </location>
</feature>
<dbReference type="HOGENOM" id="CLU_367627_0_0_1"/>
<keyword evidence="2" id="KW-1133">Transmembrane helix</keyword>
<sequence length="758" mass="84128">MRHLYLREPLAGNSDFGVGQVYSQEVIKQMHLEISTRITILTIFITPGQVICKNLARLTQAKARQYIASNLHLGPLENRSVDNGTALWWEEDGLEVVELMGHDPLFTHFRYEPPNELYVFVQHVNSVPDALSEFVFLGRFYRTTSANIQDQSPVAAMYQSNMATLPYKLLWVGMQIFLAFQVMLAQESAPAVQAQTSVDTTASNVSDDETSNGEPAHAVAEFEFDTDDSTVIDEPPLNGDNSDVDTSDSEDSEDYLESDMDSEDCFLNLLENPTNDFVTDDDRIKAIANLSSGSSGANDMCGMKKVAELLPWPVKDRLFQDQITPYRSIGLALNWPFFNFIMFFVVYPLIEVFRYALAPIAPFTWFGLPISTLDLVATFRLCLVLRQIREIKYAHHISTKGSEATEEKSFVKSVATTLLVVYGGEAMTAFLLGFPPSFILSGTVPALYIAVQALVDYLPAVPAPSAQLELPLAIVDGFTRAYLLCNLIPPTVTANTSPLIASSPWTLLITSLITANGGFLLTNMYSFLDPTPLALQTPPELQAYGWTTADLWCAPLITGLYALLTHAQPFWADAHTLLVGLLGGVQLDKGIEAVDPEVARAVCALLLGTLFVGRTTKNFNLWKKPFPVIEKGGEREFERIMENTNTVLVQGIASRMFTYSSVELFDSVKIKESALVSFVVAAQGEMQRLGSSSRRRRRDHGICVIEPAMGEHFQVRIRWNDDGFEATDWAHRERPEVSNWAPVNSGFGCAVITARFTK</sequence>
<organism evidence="4">
    <name type="scientific">Laccaria bicolor (strain S238N-H82 / ATCC MYA-4686)</name>
    <name type="common">Bicoloured deceiver</name>
    <name type="synonym">Laccaria laccata var. bicolor</name>
    <dbReference type="NCBI Taxonomy" id="486041"/>
    <lineage>
        <taxon>Eukaryota</taxon>
        <taxon>Fungi</taxon>
        <taxon>Dikarya</taxon>
        <taxon>Basidiomycota</taxon>
        <taxon>Agaricomycotina</taxon>
        <taxon>Agaricomycetes</taxon>
        <taxon>Agaricomycetidae</taxon>
        <taxon>Agaricales</taxon>
        <taxon>Agaricineae</taxon>
        <taxon>Hydnangiaceae</taxon>
        <taxon>Laccaria</taxon>
    </lineage>
</organism>
<dbReference type="InParanoid" id="B0D378"/>
<evidence type="ECO:0000313" key="4">
    <source>
        <dbReference type="Proteomes" id="UP000001194"/>
    </source>
</evidence>
<dbReference type="GeneID" id="6073859"/>
<gene>
    <name evidence="3" type="ORF">LACBIDRAFT_293363</name>
</gene>
<feature type="region of interest" description="Disordered" evidence="1">
    <location>
        <begin position="223"/>
        <end position="256"/>
    </location>
</feature>
<dbReference type="RefSeq" id="XP_001878535.1">
    <property type="nucleotide sequence ID" value="XM_001878500.1"/>
</dbReference>
<evidence type="ECO:0000256" key="2">
    <source>
        <dbReference type="SAM" id="Phobius"/>
    </source>
</evidence>
<name>B0D378_LACBS</name>
<dbReference type="Proteomes" id="UP000001194">
    <property type="component" value="Unassembled WGS sequence"/>
</dbReference>
<evidence type="ECO:0000313" key="3">
    <source>
        <dbReference type="EMBL" id="EDR11234.1"/>
    </source>
</evidence>
<feature type="transmembrane region" description="Helical" evidence="2">
    <location>
        <begin position="363"/>
        <end position="383"/>
    </location>
</feature>
<dbReference type="AlphaFoldDB" id="B0D378"/>